<feature type="binding site" evidence="5">
    <location>
        <position position="225"/>
    </location>
    <ligand>
        <name>Fe cation</name>
        <dbReference type="ChEBI" id="CHEBI:24875"/>
        <note>catalytic</note>
    </ligand>
</feature>
<feature type="chain" id="PRO_5030068144" description="Dioxygenase" evidence="7">
    <location>
        <begin position="30"/>
        <end position="512"/>
    </location>
</feature>
<evidence type="ECO:0000256" key="2">
    <source>
        <dbReference type="ARBA" id="ARBA00022723"/>
    </source>
</evidence>
<dbReference type="OrthoDB" id="6636843at2"/>
<dbReference type="PROSITE" id="PS51318">
    <property type="entry name" value="TAT"/>
    <property type="match status" value="1"/>
</dbReference>
<reference evidence="9" key="1">
    <citation type="submission" date="2018-07" db="EMBL/GenBank/DDBJ databases">
        <authorList>
            <person name="Safronova V.I."/>
            <person name="Chirak E.R."/>
            <person name="Sazanova A.L."/>
        </authorList>
    </citation>
    <scope>NUCLEOTIDE SEQUENCE [LARGE SCALE GENOMIC DNA]</scope>
    <source>
        <strain evidence="9">RCAM04685</strain>
    </source>
</reference>
<evidence type="ECO:0000256" key="4">
    <source>
        <dbReference type="ARBA" id="ARBA00023004"/>
    </source>
</evidence>
<evidence type="ECO:0000256" key="1">
    <source>
        <dbReference type="ARBA" id="ARBA00006787"/>
    </source>
</evidence>
<comment type="cofactor">
    <cofactor evidence="5 6">
        <name>Fe(2+)</name>
        <dbReference type="ChEBI" id="CHEBI:29033"/>
    </cofactor>
    <text evidence="5 6">Binds 1 Fe(2+) ion per subunit.</text>
</comment>
<keyword evidence="7" id="KW-0732">Signal</keyword>
<comment type="caution">
    <text evidence="8">The sequence shown here is derived from an EMBL/GenBank/DDBJ whole genome shotgun (WGS) entry which is preliminary data.</text>
</comment>
<keyword evidence="3 6" id="KW-0560">Oxidoreductase</keyword>
<evidence type="ECO:0000313" key="9">
    <source>
        <dbReference type="Proteomes" id="UP000255207"/>
    </source>
</evidence>
<gene>
    <name evidence="8" type="ORF">DWE98_28540</name>
</gene>
<evidence type="ECO:0000256" key="7">
    <source>
        <dbReference type="SAM" id="SignalP"/>
    </source>
</evidence>
<dbReference type="GO" id="GO:0046872">
    <property type="term" value="F:metal ion binding"/>
    <property type="evidence" value="ECO:0007669"/>
    <property type="project" value="UniProtKB-KW"/>
</dbReference>
<dbReference type="AlphaFoldDB" id="A0A370KXK0"/>
<evidence type="ECO:0000256" key="6">
    <source>
        <dbReference type="RuleBase" id="RU364048"/>
    </source>
</evidence>
<evidence type="ECO:0000256" key="5">
    <source>
        <dbReference type="PIRSR" id="PIRSR604294-1"/>
    </source>
</evidence>
<feature type="binding site" evidence="5">
    <location>
        <position position="273"/>
    </location>
    <ligand>
        <name>Fe cation</name>
        <dbReference type="ChEBI" id="CHEBI:24875"/>
        <note>catalytic</note>
    </ligand>
</feature>
<dbReference type="Proteomes" id="UP000255207">
    <property type="component" value="Unassembled WGS sequence"/>
</dbReference>
<dbReference type="InterPro" id="IPR006311">
    <property type="entry name" value="TAT_signal"/>
</dbReference>
<sequence length="512" mass="55533">MRRDMTRRDFGLAAGAAAAALSLGGPASAEGQVAGGGQVARGGQVIGEGLVTADITWTSDDPHLSGNFASIGPEIEARDLPVIFGRIPPELSGAYMRNGPNPLFKPLSYFYPMDGDGMIHAVYLDNGKARYRNRFVATASLAVEKRANQAVYGSFAHPVPVDPTLLRPGDNPGPFKNGAFINILQHGGHLLALNEATTCYEMTMELDTIGEWTAGTGAPISLGAHNRKHPRTGSLFALAYTWRNPVVQFHEIDASAKLVRSFSLTMSEPTMIHDFILTERYIVLVAGPVVFDVQAAQSGQSMLQWRPSMGTRIAVVPLDGGDPVWLQADPFFVFHFANGFERGGDIVIDYVRHHDFGGPAGTTPLHRLEIDLASRRIRDTALAALTVEFPRINEAREALRSRYVYVPTLSDSLRIPSPPSATFNTLLKVDTETGESARHDFGNHIVGEAVFVPRGGQGEDDGYLAIFSYDPVAQTSDFVLLDAARVDSEPVAVVRLPQRVPQGLHGNWIPRS</sequence>
<name>A0A370KXK0_9HYPH</name>
<keyword evidence="6" id="KW-0223">Dioxygenase</keyword>
<dbReference type="PANTHER" id="PTHR10543:SF89">
    <property type="entry name" value="CAROTENOID 9,10(9',10')-CLEAVAGE DIOXYGENASE 1"/>
    <property type="match status" value="1"/>
</dbReference>
<dbReference type="GO" id="GO:0016121">
    <property type="term" value="P:carotene catabolic process"/>
    <property type="evidence" value="ECO:0007669"/>
    <property type="project" value="TreeGrafter"/>
</dbReference>
<keyword evidence="9" id="KW-1185">Reference proteome</keyword>
<dbReference type="Pfam" id="PF03055">
    <property type="entry name" value="RPE65"/>
    <property type="match status" value="1"/>
</dbReference>
<protein>
    <recommendedName>
        <fullName evidence="6">Dioxygenase</fullName>
        <ecNumber evidence="6">1.13.11.-</ecNumber>
    </recommendedName>
</protein>
<keyword evidence="4 5" id="KW-0408">Iron</keyword>
<accession>A0A370KXK0</accession>
<feature type="binding site" evidence="5">
    <location>
        <position position="505"/>
    </location>
    <ligand>
        <name>Fe cation</name>
        <dbReference type="ChEBI" id="CHEBI:24875"/>
        <note>catalytic</note>
    </ligand>
</feature>
<keyword evidence="2 5" id="KW-0479">Metal-binding</keyword>
<feature type="binding site" evidence="5">
    <location>
        <position position="335"/>
    </location>
    <ligand>
        <name>Fe cation</name>
        <dbReference type="ChEBI" id="CHEBI:24875"/>
        <note>catalytic</note>
    </ligand>
</feature>
<feature type="signal peptide" evidence="7">
    <location>
        <begin position="1"/>
        <end position="29"/>
    </location>
</feature>
<dbReference type="PANTHER" id="PTHR10543">
    <property type="entry name" value="BETA-CAROTENE DIOXYGENASE"/>
    <property type="match status" value="1"/>
</dbReference>
<proteinExistence type="inferred from homology"/>
<evidence type="ECO:0000313" key="8">
    <source>
        <dbReference type="EMBL" id="RDJ19676.1"/>
    </source>
</evidence>
<dbReference type="EMBL" id="QQTP01000031">
    <property type="protein sequence ID" value="RDJ19676.1"/>
    <property type="molecule type" value="Genomic_DNA"/>
</dbReference>
<comment type="similarity">
    <text evidence="1 6">Belongs to the carotenoid oxygenase family.</text>
</comment>
<evidence type="ECO:0000256" key="3">
    <source>
        <dbReference type="ARBA" id="ARBA00023002"/>
    </source>
</evidence>
<dbReference type="EC" id="1.13.11.-" evidence="6"/>
<dbReference type="GO" id="GO:0010436">
    <property type="term" value="F:carotenoid dioxygenase activity"/>
    <property type="evidence" value="ECO:0007669"/>
    <property type="project" value="TreeGrafter"/>
</dbReference>
<dbReference type="InterPro" id="IPR004294">
    <property type="entry name" value="Carotenoid_Oase"/>
</dbReference>
<organism evidence="8 9">
    <name type="scientific">Bosea caraganae</name>
    <dbReference type="NCBI Taxonomy" id="2763117"/>
    <lineage>
        <taxon>Bacteria</taxon>
        <taxon>Pseudomonadati</taxon>
        <taxon>Pseudomonadota</taxon>
        <taxon>Alphaproteobacteria</taxon>
        <taxon>Hyphomicrobiales</taxon>
        <taxon>Boseaceae</taxon>
        <taxon>Bosea</taxon>
    </lineage>
</organism>